<dbReference type="Proteomes" id="UP001596004">
    <property type="component" value="Unassembled WGS sequence"/>
</dbReference>
<proteinExistence type="inferred from homology"/>
<evidence type="ECO:0000313" key="4">
    <source>
        <dbReference type="Proteomes" id="UP001596004"/>
    </source>
</evidence>
<sequence length="169" mass="18898">MTETTTHSAPTLQEVSITRVFDAPRELVFDAWTVAEHFTHWWGPEGTIAPLSDIEIDARPGGHWKATIVMEATEETERAEQPFFGVYRDLVRPEKLSFTLGDPLDPEFLERSAQGEGEELVTVTFTERDGGTEMRFLQVGYLPAETVPLAVEGWGSFFNCLAAYLSTKA</sequence>
<evidence type="ECO:0000259" key="2">
    <source>
        <dbReference type="Pfam" id="PF08327"/>
    </source>
</evidence>
<dbReference type="EMBL" id="JBHSFP010000014">
    <property type="protein sequence ID" value="MFC4533301.1"/>
    <property type="molecule type" value="Genomic_DNA"/>
</dbReference>
<name>A0ABV9CJS6_9ACTN</name>
<protein>
    <submittedName>
        <fullName evidence="3">SRPBCC domain-containing protein</fullName>
    </submittedName>
</protein>
<evidence type="ECO:0000256" key="1">
    <source>
        <dbReference type="ARBA" id="ARBA00006817"/>
    </source>
</evidence>
<reference evidence="4" key="1">
    <citation type="journal article" date="2019" name="Int. J. Syst. Evol. Microbiol.">
        <title>The Global Catalogue of Microorganisms (GCM) 10K type strain sequencing project: providing services to taxonomists for standard genome sequencing and annotation.</title>
        <authorList>
            <consortium name="The Broad Institute Genomics Platform"/>
            <consortium name="The Broad Institute Genome Sequencing Center for Infectious Disease"/>
            <person name="Wu L."/>
            <person name="Ma J."/>
        </authorList>
    </citation>
    <scope>NUCLEOTIDE SEQUENCE [LARGE SCALE GENOMIC DNA]</scope>
    <source>
        <strain evidence="4">CGMCC 4.7132</strain>
    </source>
</reference>
<dbReference type="Pfam" id="PF08327">
    <property type="entry name" value="AHSA1"/>
    <property type="match status" value="1"/>
</dbReference>
<dbReference type="SUPFAM" id="SSF55961">
    <property type="entry name" value="Bet v1-like"/>
    <property type="match status" value="1"/>
</dbReference>
<keyword evidence="4" id="KW-1185">Reference proteome</keyword>
<dbReference type="Gene3D" id="3.30.530.20">
    <property type="match status" value="1"/>
</dbReference>
<dbReference type="InterPro" id="IPR023393">
    <property type="entry name" value="START-like_dom_sf"/>
</dbReference>
<comment type="similarity">
    <text evidence="1">Belongs to the AHA1 family.</text>
</comment>
<dbReference type="RefSeq" id="WP_380842610.1">
    <property type="nucleotide sequence ID" value="NZ_JBHSFP010000014.1"/>
</dbReference>
<evidence type="ECO:0000313" key="3">
    <source>
        <dbReference type="EMBL" id="MFC4533301.1"/>
    </source>
</evidence>
<dbReference type="InterPro" id="IPR013538">
    <property type="entry name" value="ASHA1/2-like_C"/>
</dbReference>
<comment type="caution">
    <text evidence="3">The sequence shown here is derived from an EMBL/GenBank/DDBJ whole genome shotgun (WGS) entry which is preliminary data.</text>
</comment>
<gene>
    <name evidence="3" type="ORF">ACFO60_21215</name>
</gene>
<feature type="domain" description="Activator of Hsp90 ATPase homologue 1/2-like C-terminal" evidence="2">
    <location>
        <begin position="22"/>
        <end position="165"/>
    </location>
</feature>
<organism evidence="3 4">
    <name type="scientific">Sphaerisporangium dianthi</name>
    <dbReference type="NCBI Taxonomy" id="1436120"/>
    <lineage>
        <taxon>Bacteria</taxon>
        <taxon>Bacillati</taxon>
        <taxon>Actinomycetota</taxon>
        <taxon>Actinomycetes</taxon>
        <taxon>Streptosporangiales</taxon>
        <taxon>Streptosporangiaceae</taxon>
        <taxon>Sphaerisporangium</taxon>
    </lineage>
</organism>
<dbReference type="CDD" id="cd07814">
    <property type="entry name" value="SRPBCC_CalC_Aha1-like"/>
    <property type="match status" value="1"/>
</dbReference>
<accession>A0ABV9CJS6</accession>